<evidence type="ECO:0000313" key="5">
    <source>
        <dbReference type="Proteomes" id="UP000070659"/>
    </source>
</evidence>
<sequence length="401" mass="44430">MALLHRRGVIDDYALRAAKHVSWFANRRDGRLPDDVELAGTYAAAHHVSTRTWRTDRRRLVDAGLLVLVQAAAAGRRARYALAIPPWIRDDPGDLPTELALQLDLITDEDLYGPRPCTRADRPPPVPEDVDQPQPETDSQDNERGAEPGLWMTSSVSISIEGSSPLSAPVAVGWTRASAPRGQGEISSQEKARLEAAAWRVLRRARPWWARQRGRDRVLGLDAQRRLVPLLVEALRRATEAELVEEITVQTRSADSLAGVVAHRLWRLVRSRLPFDQWPVEPSPELRAKAAAVRAHRAALAAAANDPELQRRRAAARAAAYQALHAARDARDTQPQATTHTASGWLREPEEAFRAHLAELGIALDPDEQRRAARAAEARRIHAAALARARRERAARHADTG</sequence>
<reference evidence="4" key="1">
    <citation type="submission" date="2015-02" db="EMBL/GenBank/DDBJ databases">
        <title>Physiological reanalysis, assessment of diazotrophy, and genome sequences of multiple isolates of Streptomyces thermoautotrophicus.</title>
        <authorList>
            <person name="MacKellar D.C."/>
            <person name="Lieber L."/>
            <person name="Norman J."/>
            <person name="Bolger A."/>
            <person name="Tobin C."/>
            <person name="Murray J.W."/>
            <person name="Friesen M."/>
            <person name="Prell J."/>
        </authorList>
    </citation>
    <scope>NUCLEOTIDE SEQUENCE [LARGE SCALE GENOMIC DNA]</scope>
    <source>
        <strain evidence="4">UBT1</strain>
    </source>
</reference>
<protein>
    <recommendedName>
        <fullName evidence="6">Replication protein</fullName>
    </recommendedName>
</protein>
<dbReference type="Proteomes" id="UP000070659">
    <property type="component" value="Unassembled WGS sequence"/>
</dbReference>
<evidence type="ECO:0000256" key="1">
    <source>
        <dbReference type="SAM" id="MobiDB-lite"/>
    </source>
</evidence>
<gene>
    <name evidence="2" type="ORF">TH66_00405</name>
    <name evidence="3" type="ORF">TR74_12315</name>
</gene>
<feature type="region of interest" description="Disordered" evidence="1">
    <location>
        <begin position="112"/>
        <end position="148"/>
    </location>
</feature>
<dbReference type="Proteomes" id="UP000070598">
    <property type="component" value="Unassembled WGS sequence"/>
</dbReference>
<accession>A0A132N773</accession>
<comment type="caution">
    <text evidence="2">The sequence shown here is derived from an EMBL/GenBank/DDBJ whole genome shotgun (WGS) entry which is preliminary data.</text>
</comment>
<dbReference type="AlphaFoldDB" id="A0A132N773"/>
<evidence type="ECO:0000313" key="3">
    <source>
        <dbReference type="EMBL" id="KWX08988.1"/>
    </source>
</evidence>
<dbReference type="RefSeq" id="WP_067067611.1">
    <property type="nucleotide sequence ID" value="NZ_JYIJ01000009.1"/>
</dbReference>
<dbReference type="PATRIC" id="fig|1469144.8.peg.1533"/>
<evidence type="ECO:0000313" key="2">
    <source>
        <dbReference type="EMBL" id="KWX05840.1"/>
    </source>
</evidence>
<dbReference type="EMBL" id="JYIK01000908">
    <property type="protein sequence ID" value="KWX08988.1"/>
    <property type="molecule type" value="Genomic_DNA"/>
</dbReference>
<dbReference type="EMBL" id="JYIJ01000009">
    <property type="protein sequence ID" value="KWX05840.1"/>
    <property type="molecule type" value="Genomic_DNA"/>
</dbReference>
<evidence type="ECO:0000313" key="4">
    <source>
        <dbReference type="Proteomes" id="UP000070598"/>
    </source>
</evidence>
<evidence type="ECO:0008006" key="6">
    <source>
        <dbReference type="Google" id="ProtNLM"/>
    </source>
</evidence>
<proteinExistence type="predicted"/>
<reference evidence="2 5" key="2">
    <citation type="submission" date="2015-02" db="EMBL/GenBank/DDBJ databases">
        <title>Physiological reanalysis, assessment of diazotrophy, and genome sequences of multiple isolates of Streptomyces thermoautotrophicus.</title>
        <authorList>
            <person name="MacKellar D.C."/>
            <person name="Lieber L."/>
            <person name="Norman J."/>
            <person name="Bolger A."/>
            <person name="Tobin C."/>
            <person name="Murray J.W."/>
            <person name="Prell J."/>
        </authorList>
    </citation>
    <scope>NUCLEOTIDE SEQUENCE [LARGE SCALE GENOMIC DNA]</scope>
    <source>
        <strain evidence="2 5">UBT1</strain>
    </source>
</reference>
<organism evidence="2 5">
    <name type="scientific">Carbonactinospora thermoautotrophica</name>
    <dbReference type="NCBI Taxonomy" id="1469144"/>
    <lineage>
        <taxon>Bacteria</taxon>
        <taxon>Bacillati</taxon>
        <taxon>Actinomycetota</taxon>
        <taxon>Actinomycetes</taxon>
        <taxon>Kitasatosporales</taxon>
        <taxon>Carbonactinosporaceae</taxon>
        <taxon>Carbonactinospora</taxon>
    </lineage>
</organism>
<name>A0A132N773_9ACTN</name>